<dbReference type="EMBL" id="RWJN01000544">
    <property type="protein sequence ID" value="TCD60788.1"/>
    <property type="molecule type" value="Genomic_DNA"/>
</dbReference>
<dbReference type="GO" id="GO:0003968">
    <property type="term" value="F:RNA-directed RNA polymerase activity"/>
    <property type="evidence" value="ECO:0007669"/>
    <property type="project" value="UniProtKB-KW"/>
</dbReference>
<keyword evidence="12" id="KW-1185">Reference proteome</keyword>
<feature type="domain" description="RDRP core" evidence="9">
    <location>
        <begin position="354"/>
        <end position="918"/>
    </location>
</feature>
<accession>A0A4R0RAZ6</accession>
<dbReference type="GO" id="GO:0030422">
    <property type="term" value="P:siRNA processing"/>
    <property type="evidence" value="ECO:0007669"/>
    <property type="project" value="TreeGrafter"/>
</dbReference>
<evidence type="ECO:0000313" key="12">
    <source>
        <dbReference type="Proteomes" id="UP000292702"/>
    </source>
</evidence>
<evidence type="ECO:0000259" key="10">
    <source>
        <dbReference type="Pfam" id="PF26253"/>
    </source>
</evidence>
<evidence type="ECO:0000256" key="4">
    <source>
        <dbReference type="ARBA" id="ARBA00022695"/>
    </source>
</evidence>
<dbReference type="AlphaFoldDB" id="A0A4R0RAZ6"/>
<dbReference type="InterPro" id="IPR007855">
    <property type="entry name" value="RDRP"/>
</dbReference>
<dbReference type="PANTHER" id="PTHR23079:SF55">
    <property type="entry name" value="RNA-DIRECTED RNA POLYMERASE"/>
    <property type="match status" value="1"/>
</dbReference>
<evidence type="ECO:0000256" key="3">
    <source>
        <dbReference type="ARBA" id="ARBA00022679"/>
    </source>
</evidence>
<evidence type="ECO:0000313" key="11">
    <source>
        <dbReference type="EMBL" id="TCD60788.1"/>
    </source>
</evidence>
<dbReference type="Pfam" id="PF05183">
    <property type="entry name" value="RdRP"/>
    <property type="match status" value="1"/>
</dbReference>
<evidence type="ECO:0000256" key="8">
    <source>
        <dbReference type="RuleBase" id="RU363098"/>
    </source>
</evidence>
<dbReference type="Proteomes" id="UP000292702">
    <property type="component" value="Unassembled WGS sequence"/>
</dbReference>
<comment type="catalytic activity">
    <reaction evidence="7 8">
        <text>RNA(n) + a ribonucleoside 5'-triphosphate = RNA(n+1) + diphosphate</text>
        <dbReference type="Rhea" id="RHEA:21248"/>
        <dbReference type="Rhea" id="RHEA-COMP:14527"/>
        <dbReference type="Rhea" id="RHEA-COMP:17342"/>
        <dbReference type="ChEBI" id="CHEBI:33019"/>
        <dbReference type="ChEBI" id="CHEBI:61557"/>
        <dbReference type="ChEBI" id="CHEBI:140395"/>
        <dbReference type="EC" id="2.7.7.48"/>
    </reaction>
</comment>
<dbReference type="GO" id="GO:0031380">
    <property type="term" value="C:nuclear RNA-directed RNA polymerase complex"/>
    <property type="evidence" value="ECO:0007669"/>
    <property type="project" value="TreeGrafter"/>
</dbReference>
<reference evidence="11 12" key="1">
    <citation type="submission" date="2018-11" db="EMBL/GenBank/DDBJ databases">
        <title>Genome assembly of Steccherinum ochraceum LE-BIN_3174, the white-rot fungus of the Steccherinaceae family (The Residual Polyporoid clade, Polyporales, Basidiomycota).</title>
        <authorList>
            <person name="Fedorova T.V."/>
            <person name="Glazunova O.A."/>
            <person name="Landesman E.O."/>
            <person name="Moiseenko K.V."/>
            <person name="Psurtseva N.V."/>
            <person name="Savinova O.S."/>
            <person name="Shakhova N.V."/>
            <person name="Tyazhelova T.V."/>
            <person name="Vasina D.V."/>
        </authorList>
    </citation>
    <scope>NUCLEOTIDE SEQUENCE [LARGE SCALE GENOMIC DNA]</scope>
    <source>
        <strain evidence="11 12">LE-BIN_3174</strain>
    </source>
</reference>
<evidence type="ECO:0000256" key="5">
    <source>
        <dbReference type="ARBA" id="ARBA00022884"/>
    </source>
</evidence>
<dbReference type="OrthoDB" id="6513042at2759"/>
<evidence type="ECO:0000259" key="9">
    <source>
        <dbReference type="Pfam" id="PF05183"/>
    </source>
</evidence>
<protein>
    <recommendedName>
        <fullName evidence="8">RNA-dependent RNA polymerase</fullName>
        <ecNumber evidence="8">2.7.7.48</ecNumber>
    </recommendedName>
</protein>
<feature type="domain" description="RDRP C-terminal head" evidence="10">
    <location>
        <begin position="952"/>
        <end position="1110"/>
    </location>
</feature>
<sequence>MDFDERFDRSELQGHLADIGFPDADMDDLLRRTTKNTRRGTEFSFKPYEVSIGVLSNGTFYSGFHSDVEREGVCIDSPKPLPSSVWIRFHEQLIMFRCFCTGNTVPGLNPYEGRLDFRDLVPGCIHLSARRVIQGQDAPVPLRHDHEVLVILGVTARRPPMYTLRLPHVLVVGSEPSFDRAGTEADFMNAVNEATAGPVRATGDPRLHVNPGLWTTHIFKFVLTRRQYKVLWMCMVILRLKGLRPRFERPLPLPAVLPLEEQVLAPLQNSGESNFATRYLMAGLLSHNIINVCDLEPLHIEIGHLSEERKCALLEGIFKTGLRGDIAQTIRAVSRCITPDSIPSHCFRIRRCLVTPLRCLLIAPVNETSNDLLRKYRKHVDRFLRVQFVDDRGDFPVKGETSAIDTFLNGQQGIFARIRRVLQHGIDIAQRHYVFLCFGESQGKARGFWAISEKPEDGFTVQNVIAGMGDLSRETIVAKHAARQGLLLSTTRAIQLDSEWRLENIEDIQRNGYVFTDGSGQCSQHIATVAAKTVGYDQEPSAIHVRLEGGTKGVLTVVQDIEKYTLRRRPSQIKFPSNNHTFSVIKVAGYAKATLNRQAIVLMESAGIPADILVEVFKIEKATIEGLGSTGTAFLPSKERLAQVSAFPLVEVLEAGFAEDAFIHDSIQVVKCRMLSDLRWKQWIEIADSAFLMGVADETNSLEEGQIFCQIHPPSKSAEVVKGNCTIYRNPCLHPGDVRLVEAVDCPKLRHLKNVIVFSTRGARPLPNMLAGGDLDGDFYSLIWDKRLLLMPELVHEPMDYTAAIPPRVPPPITIDQTKEHFLDYVKNDVLGRVCNTHLAFADQANEGPRSAECLRLAQLASDAVDFPKTGVPVLSNQIPVVRSYPDFMGKEAKSIRIFKKKDIKSYQSQRALGQMFRLIEKEPTFEQTSKTTRHIDPRLSQLEIPAQYGDVFMEAVALLKAQYEFELAGILRRYSITEAECVVGLLLRSPDTRLKVEKDYDLRIALREAYKELVTAVQGRTRDYITENPVVDGGAEDQRVWALAAYKISYDPDYAHFTDIDQTAVNGELGDLGGVGEDNDTDVEDEEIPDIETYWSFPWVYWRELSRMVQAR</sequence>
<gene>
    <name evidence="11" type="ORF">EIP91_009517</name>
</gene>
<keyword evidence="4 8" id="KW-0548">Nucleotidyltransferase</keyword>
<keyword evidence="5 8" id="KW-0694">RNA-binding</keyword>
<keyword evidence="6" id="KW-0943">RNA-mediated gene silencing</keyword>
<dbReference type="PANTHER" id="PTHR23079">
    <property type="entry name" value="RNA-DEPENDENT RNA POLYMERASE"/>
    <property type="match status" value="1"/>
</dbReference>
<name>A0A4R0RAZ6_9APHY</name>
<evidence type="ECO:0000256" key="2">
    <source>
        <dbReference type="ARBA" id="ARBA00022484"/>
    </source>
</evidence>
<comment type="similarity">
    <text evidence="1 8">Belongs to the RdRP family.</text>
</comment>
<dbReference type="Pfam" id="PF26253">
    <property type="entry name" value="RdRP_head"/>
    <property type="match status" value="1"/>
</dbReference>
<dbReference type="STRING" id="92696.A0A4R0RAZ6"/>
<evidence type="ECO:0000256" key="6">
    <source>
        <dbReference type="ARBA" id="ARBA00023158"/>
    </source>
</evidence>
<evidence type="ECO:0000256" key="7">
    <source>
        <dbReference type="ARBA" id="ARBA00048744"/>
    </source>
</evidence>
<dbReference type="InterPro" id="IPR058752">
    <property type="entry name" value="RDRP_C_head"/>
</dbReference>
<keyword evidence="3 8" id="KW-0808">Transferase</keyword>
<dbReference type="GO" id="GO:0003723">
    <property type="term" value="F:RNA binding"/>
    <property type="evidence" value="ECO:0007669"/>
    <property type="project" value="UniProtKB-KW"/>
</dbReference>
<organism evidence="11 12">
    <name type="scientific">Steccherinum ochraceum</name>
    <dbReference type="NCBI Taxonomy" id="92696"/>
    <lineage>
        <taxon>Eukaryota</taxon>
        <taxon>Fungi</taxon>
        <taxon>Dikarya</taxon>
        <taxon>Basidiomycota</taxon>
        <taxon>Agaricomycotina</taxon>
        <taxon>Agaricomycetes</taxon>
        <taxon>Polyporales</taxon>
        <taxon>Steccherinaceae</taxon>
        <taxon>Steccherinum</taxon>
    </lineage>
</organism>
<dbReference type="InterPro" id="IPR057596">
    <property type="entry name" value="RDRP_core"/>
</dbReference>
<comment type="caution">
    <text evidence="11">The sequence shown here is derived from an EMBL/GenBank/DDBJ whole genome shotgun (WGS) entry which is preliminary data.</text>
</comment>
<evidence type="ECO:0000256" key="1">
    <source>
        <dbReference type="ARBA" id="ARBA00005762"/>
    </source>
</evidence>
<keyword evidence="2 8" id="KW-0696">RNA-directed RNA polymerase</keyword>
<proteinExistence type="inferred from homology"/>
<dbReference type="EC" id="2.7.7.48" evidence="8"/>